<evidence type="ECO:0000313" key="1">
    <source>
        <dbReference type="EMBL" id="KAB2664667.1"/>
    </source>
</evidence>
<sequence>MLHKQTTTQLALGLLDWNRKHLVQSETLTEAIIAERFADQFVVKANGRVHPANHSNYLTFLNGFRSTIHAIDYDVQEVVAEGSSAVLAMTATVVRLDETTDQFEAMLLLKFDETDRITLWHEVYLKTE</sequence>
<proteinExistence type="predicted"/>
<reference evidence="3 4" key="1">
    <citation type="submission" date="2019-09" db="EMBL/GenBank/DDBJ databases">
        <title>Taxonomic organization of the family Brucellaceae based on a phylogenomic approach.</title>
        <authorList>
            <person name="Leclercq S."/>
            <person name="Cloeckaert A."/>
            <person name="Zygmunt M.S."/>
        </authorList>
    </citation>
    <scope>NUCLEOTIDE SEQUENCE [LARGE SCALE GENOMIC DNA]</scope>
    <source>
        <strain evidence="1 3">LMG 18957</strain>
        <strain evidence="2 4">WS1830</strain>
    </source>
</reference>
<gene>
    <name evidence="1" type="ORF">F9K91_13220</name>
    <name evidence="2" type="ORF">F9L08_11555</name>
</gene>
<dbReference type="EMBL" id="WBWA01000011">
    <property type="protein sequence ID" value="KAB2664667.1"/>
    <property type="molecule type" value="Genomic_DNA"/>
</dbReference>
<comment type="caution">
    <text evidence="2">The sequence shown here is derived from an EMBL/GenBank/DDBJ whole genome shotgun (WGS) entry which is preliminary data.</text>
</comment>
<evidence type="ECO:0008006" key="5">
    <source>
        <dbReference type="Google" id="ProtNLM"/>
    </source>
</evidence>
<dbReference type="Proteomes" id="UP000481643">
    <property type="component" value="Unassembled WGS sequence"/>
</dbReference>
<organism evidence="2 4">
    <name type="scientific">Brucella tritici</name>
    <dbReference type="NCBI Taxonomy" id="94626"/>
    <lineage>
        <taxon>Bacteria</taxon>
        <taxon>Pseudomonadati</taxon>
        <taxon>Pseudomonadota</taxon>
        <taxon>Alphaproteobacteria</taxon>
        <taxon>Hyphomicrobiales</taxon>
        <taxon>Brucellaceae</taxon>
        <taxon>Brucella/Ochrobactrum group</taxon>
        <taxon>Brucella</taxon>
    </lineage>
</organism>
<keyword evidence="3" id="KW-1185">Reference proteome</keyword>
<dbReference type="Gene3D" id="3.10.450.50">
    <property type="match status" value="1"/>
</dbReference>
<name>A0A6N6QKN2_9HYPH</name>
<protein>
    <recommendedName>
        <fullName evidence="5">SnoaL-like domain-containing protein</fullName>
    </recommendedName>
</protein>
<dbReference type="EMBL" id="WBVX01000010">
    <property type="protein sequence ID" value="KAB2685964.1"/>
    <property type="molecule type" value="Genomic_DNA"/>
</dbReference>
<accession>A0A6N6QKN2</accession>
<evidence type="ECO:0000313" key="4">
    <source>
        <dbReference type="Proteomes" id="UP000481643"/>
    </source>
</evidence>
<dbReference type="SUPFAM" id="SSF54427">
    <property type="entry name" value="NTF2-like"/>
    <property type="match status" value="1"/>
</dbReference>
<dbReference type="InterPro" id="IPR032710">
    <property type="entry name" value="NTF2-like_dom_sf"/>
</dbReference>
<dbReference type="AlphaFoldDB" id="A0A6N6QKN2"/>
<evidence type="ECO:0000313" key="3">
    <source>
        <dbReference type="Proteomes" id="UP000430843"/>
    </source>
</evidence>
<evidence type="ECO:0000313" key="2">
    <source>
        <dbReference type="EMBL" id="KAB2685964.1"/>
    </source>
</evidence>
<dbReference type="Proteomes" id="UP000430843">
    <property type="component" value="Unassembled WGS sequence"/>
</dbReference>